<evidence type="ECO:0000313" key="2">
    <source>
        <dbReference type="EMBL" id="TGD23773.1"/>
    </source>
</evidence>
<dbReference type="OrthoDB" id="2311396at2"/>
<keyword evidence="1" id="KW-0732">Signal</keyword>
<evidence type="ECO:0000313" key="3">
    <source>
        <dbReference type="Proteomes" id="UP000298021"/>
    </source>
</evidence>
<accession>A0A4Z0JN03</accession>
<feature type="signal peptide" evidence="1">
    <location>
        <begin position="1"/>
        <end position="31"/>
    </location>
</feature>
<evidence type="ECO:0000256" key="1">
    <source>
        <dbReference type="SAM" id="SignalP"/>
    </source>
</evidence>
<sequence length="849" mass="92265">MKGHQSVPKIFLLVFTVLLMILTFNSTTVNAATSKTAVMNAEKIMRQYDGVTNWQQKSDVASNEIGRIPIGGNVSLGYTFGAARDANGNVKAGDKTISRESTYSFTNKIPNITHSKINIFLDDNGKYYGILHQGDNSYIGGSPENASISSIDFALLENSQRSSVFYQDMNLLIKSSQIDSSNGGIYKLFYTATDKRGRKIFKMVGHFSAKNLFYEVVLRPSPSGSPVVQRELYVYNPSTGDATFQPFFGEDTGLDPNNDNISAVDNVPMFAIGGGLGLYIESGIKSSESKLFITNNVDGGFKDFMGRVLAYPDNWSAKGMQYGSTNSAIQSPSLPVVADNKPTKDQVGDTNAVADHNLLIGKSNSGQEYKIVDGNGKQDTSYILRWPYTKLASGGVAKFVSNIGATVKPYAIPTVKKTYKNLTSTDGTNNVGDKLRFTLSVRNDGYGSNWIITNIKDDLPESLTIDPNSLLADGNSINYNPNASITDGQTATYTFDATINNKAAFGLVNGKISNTVHFTGYNKGFSDSKTYEDTVEIPVVKPDYSYIFNHQVRNITADPNSNFAQTVDATTGDILEIKSEFMVSTGIAKDAIYLNDLNDYVDPVTHRKDTLNDKRDKLSLISGSVHVNGELASDSISTSGLYIGAYTPANQSNIFTYKVTVNSALEEKIQNSAAMRNVINLSGKALNIGPSDTIYINVHPPAPTTAFIEVPEFIDFGSINSTGTEKTLTNKQTKGSLIVSHSEETPFQVLVSYDNEGDQAITNGSEKLIQDDGVSLSLNNNSQDETNEWTPLSTSGVPITDKTINGSPDPINLTQYVGLNKWQLRVPKTAISGQYSGQVTWTIADSIVE</sequence>
<dbReference type="EMBL" id="RKLY01000009">
    <property type="protein sequence ID" value="TGD23773.1"/>
    <property type="molecule type" value="Genomic_DNA"/>
</dbReference>
<reference evidence="2 3" key="1">
    <citation type="submission" date="2018-10" db="EMBL/GenBank/DDBJ databases">
        <title>Lactobacillus sp. R7 and Lactobacillus sp. R19 isolated from fermented mustard green product of Taiwan.</title>
        <authorList>
            <person name="Lin S.-T."/>
        </authorList>
    </citation>
    <scope>NUCLEOTIDE SEQUENCE [LARGE SCALE GENOMIC DNA]</scope>
    <source>
        <strain evidence="2 3">BCRC 81127</strain>
    </source>
</reference>
<dbReference type="AlphaFoldDB" id="A0A4Z0JN03"/>
<dbReference type="RefSeq" id="WP_135372059.1">
    <property type="nucleotide sequence ID" value="NZ_RKLY01000009.1"/>
</dbReference>
<keyword evidence="3" id="KW-1185">Reference proteome</keyword>
<feature type="chain" id="PRO_5021405987" evidence="1">
    <location>
        <begin position="32"/>
        <end position="849"/>
    </location>
</feature>
<gene>
    <name evidence="2" type="ORF">EGT49_04860</name>
</gene>
<proteinExistence type="predicted"/>
<protein>
    <submittedName>
        <fullName evidence="2">Isopeptide-forming domain-containing fimbrial protein</fullName>
    </submittedName>
</protein>
<dbReference type="Proteomes" id="UP000298021">
    <property type="component" value="Unassembled WGS sequence"/>
</dbReference>
<name>A0A4Z0JN03_9LACO</name>
<comment type="caution">
    <text evidence="2">The sequence shown here is derived from an EMBL/GenBank/DDBJ whole genome shotgun (WGS) entry which is preliminary data.</text>
</comment>
<organism evidence="2 3">
    <name type="scientific">Companilactobacillus suantsaicola</name>
    <dbReference type="NCBI Taxonomy" id="2487723"/>
    <lineage>
        <taxon>Bacteria</taxon>
        <taxon>Bacillati</taxon>
        <taxon>Bacillota</taxon>
        <taxon>Bacilli</taxon>
        <taxon>Lactobacillales</taxon>
        <taxon>Lactobacillaceae</taxon>
        <taxon>Companilactobacillus</taxon>
    </lineage>
</organism>